<dbReference type="AlphaFoldDB" id="F3L1T8"/>
<reference evidence="1 2" key="1">
    <citation type="journal article" date="2011" name="J. Bacteriol.">
        <title>Genome sequence of strain IMCC3088, a proteorhodopsin-containing marine bacterium belonging to the OM60/NOR5 clade.</title>
        <authorList>
            <person name="Jang Y."/>
            <person name="Oh H.M."/>
            <person name="Kang I."/>
            <person name="Lee K."/>
            <person name="Yang S.J."/>
            <person name="Cho J.C."/>
        </authorList>
    </citation>
    <scope>NUCLEOTIDE SEQUENCE [LARGE SCALE GENOMIC DNA]</scope>
    <source>
        <strain evidence="1 2">IMCC3088</strain>
    </source>
</reference>
<proteinExistence type="predicted"/>
<dbReference type="Proteomes" id="UP000005615">
    <property type="component" value="Unassembled WGS sequence"/>
</dbReference>
<dbReference type="Pfam" id="PF20090">
    <property type="entry name" value="DUF6482"/>
    <property type="match status" value="1"/>
</dbReference>
<evidence type="ECO:0000313" key="1">
    <source>
        <dbReference type="EMBL" id="EGG29700.1"/>
    </source>
</evidence>
<accession>F3L1T8</accession>
<comment type="caution">
    <text evidence="1">The sequence shown here is derived from an EMBL/GenBank/DDBJ whole genome shotgun (WGS) entry which is preliminary data.</text>
</comment>
<sequence length="97" mass="10823">MTEVLKLALDDINEATVIDKVLILSLMPSLYTARLEIDGQTFLLTEKGTSIRRPSAEALKRVLSRAQVAEYRMIHSSAYDEMIGQGIKVENQMDVPA</sequence>
<name>F3L1T8_9GAMM</name>
<protein>
    <submittedName>
        <fullName evidence="1">Uncharacterized protein</fullName>
    </submittedName>
</protein>
<gene>
    <name evidence="1" type="ORF">IMCC3088_1428</name>
</gene>
<evidence type="ECO:0000313" key="2">
    <source>
        <dbReference type="Proteomes" id="UP000005615"/>
    </source>
</evidence>
<dbReference type="STRING" id="2518989.IMCC3088_1428"/>
<organism evidence="1 2">
    <name type="scientific">Aequoribacter fuscus</name>
    <dbReference type="NCBI Taxonomy" id="2518989"/>
    <lineage>
        <taxon>Bacteria</taxon>
        <taxon>Pseudomonadati</taxon>
        <taxon>Pseudomonadota</taxon>
        <taxon>Gammaproteobacteria</taxon>
        <taxon>Cellvibrionales</taxon>
        <taxon>Halieaceae</taxon>
        <taxon>Aequoribacter</taxon>
    </lineage>
</organism>
<dbReference type="InterPro" id="IPR045508">
    <property type="entry name" value="DUF6482"/>
</dbReference>
<dbReference type="EMBL" id="AEIG01000035">
    <property type="protein sequence ID" value="EGG29700.1"/>
    <property type="molecule type" value="Genomic_DNA"/>
</dbReference>
<keyword evidence="2" id="KW-1185">Reference proteome</keyword>